<sequence>MRYSLPALKDLLRSPLLPSWLLIALLPFGRSAELATGLCVIGCLLALRREPGVLRADPGIRLLLVLLACYIGAALISAFTAVMPGKSWSTVLGLLRYVPLGAYACYAMRGQLQVRGFYFAVAAVIAFWVLDAWMQMLTGWSLRGHAEPERISGLFGADDPKLGPTLAVLSPFALWAAREQWQRPGLIVGLGLLLGPVMLSGSRAAWIGFGLVALVFLWREAGSLPRFAVACAIAAAVLLAAGGLAWKTSTRFDARMQRTLTALGGSEQAINQATTGRLDIWRNSLAMIAAHPVTGVGVRDFRYAYPQFAPANDHFMVAENCGDGVGACHPHQLVLEILTETGVVGLLLWLTGVVFAWRAWRRVGKVGRETAFPVSLALVAMLFPLNTHLAFYSAWWGLLFAWLLGLWCATLCAAGKETRHGP</sequence>
<feature type="transmembrane region" description="Helical" evidence="5">
    <location>
        <begin position="190"/>
        <end position="218"/>
    </location>
</feature>
<evidence type="ECO:0000313" key="7">
    <source>
        <dbReference type="EMBL" id="MBM7129098.1"/>
    </source>
</evidence>
<gene>
    <name evidence="7" type="ORF">ISS99_06150</name>
</gene>
<dbReference type="RefSeq" id="WP_204630727.1">
    <property type="nucleotide sequence ID" value="NZ_BSOC01000004.1"/>
</dbReference>
<comment type="caution">
    <text evidence="7">The sequence shown here is derived from an EMBL/GenBank/DDBJ whole genome shotgun (WGS) entry which is preliminary data.</text>
</comment>
<keyword evidence="4 5" id="KW-0472">Membrane</keyword>
<feature type="transmembrane region" description="Helical" evidence="5">
    <location>
        <begin position="20"/>
        <end position="47"/>
    </location>
</feature>
<feature type="transmembrane region" description="Helical" evidence="5">
    <location>
        <begin position="224"/>
        <end position="246"/>
    </location>
</feature>
<dbReference type="PANTHER" id="PTHR37422:SF21">
    <property type="entry name" value="EXOQ-LIKE PROTEIN"/>
    <property type="match status" value="1"/>
</dbReference>
<feature type="transmembrane region" description="Helical" evidence="5">
    <location>
        <begin position="370"/>
        <end position="389"/>
    </location>
</feature>
<dbReference type="InterPro" id="IPR051533">
    <property type="entry name" value="WaaL-like"/>
</dbReference>
<name>A0ABS2KFE5_9GAMM</name>
<dbReference type="InterPro" id="IPR007016">
    <property type="entry name" value="O-antigen_ligase-rel_domated"/>
</dbReference>
<keyword evidence="2 5" id="KW-0812">Transmembrane</keyword>
<dbReference type="PANTHER" id="PTHR37422">
    <property type="entry name" value="TEICHURONIC ACID BIOSYNTHESIS PROTEIN TUAE"/>
    <property type="match status" value="1"/>
</dbReference>
<dbReference type="GO" id="GO:0016874">
    <property type="term" value="F:ligase activity"/>
    <property type="evidence" value="ECO:0007669"/>
    <property type="project" value="UniProtKB-KW"/>
</dbReference>
<keyword evidence="7" id="KW-0436">Ligase</keyword>
<reference evidence="7" key="1">
    <citation type="submission" date="2020-10" db="EMBL/GenBank/DDBJ databases">
        <title>Phylogeny of dyella-like bacteria.</title>
        <authorList>
            <person name="Fu J."/>
        </authorList>
    </citation>
    <scope>NUCLEOTIDE SEQUENCE</scope>
    <source>
        <strain evidence="7">DHON07</strain>
    </source>
</reference>
<feature type="transmembrane region" description="Helical" evidence="5">
    <location>
        <begin position="88"/>
        <end position="106"/>
    </location>
</feature>
<evidence type="ECO:0000256" key="5">
    <source>
        <dbReference type="SAM" id="Phobius"/>
    </source>
</evidence>
<feature type="transmembrane region" description="Helical" evidence="5">
    <location>
        <begin position="395"/>
        <end position="414"/>
    </location>
</feature>
<evidence type="ECO:0000259" key="6">
    <source>
        <dbReference type="Pfam" id="PF04932"/>
    </source>
</evidence>
<feature type="domain" description="O-antigen ligase-related" evidence="6">
    <location>
        <begin position="190"/>
        <end position="350"/>
    </location>
</feature>
<feature type="transmembrane region" description="Helical" evidence="5">
    <location>
        <begin position="118"/>
        <end position="142"/>
    </location>
</feature>
<dbReference type="Proteomes" id="UP001430193">
    <property type="component" value="Unassembled WGS sequence"/>
</dbReference>
<evidence type="ECO:0000256" key="3">
    <source>
        <dbReference type="ARBA" id="ARBA00022989"/>
    </source>
</evidence>
<feature type="transmembrane region" description="Helical" evidence="5">
    <location>
        <begin position="59"/>
        <end position="82"/>
    </location>
</feature>
<organism evidence="7 8">
    <name type="scientific">Dyella mobilis</name>
    <dbReference type="NCBI Taxonomy" id="1849582"/>
    <lineage>
        <taxon>Bacteria</taxon>
        <taxon>Pseudomonadati</taxon>
        <taxon>Pseudomonadota</taxon>
        <taxon>Gammaproteobacteria</taxon>
        <taxon>Lysobacterales</taxon>
        <taxon>Rhodanobacteraceae</taxon>
        <taxon>Dyella</taxon>
    </lineage>
</organism>
<evidence type="ECO:0000256" key="1">
    <source>
        <dbReference type="ARBA" id="ARBA00004141"/>
    </source>
</evidence>
<evidence type="ECO:0000256" key="4">
    <source>
        <dbReference type="ARBA" id="ARBA00023136"/>
    </source>
</evidence>
<dbReference type="EMBL" id="JADIKF010000037">
    <property type="protein sequence ID" value="MBM7129098.1"/>
    <property type="molecule type" value="Genomic_DNA"/>
</dbReference>
<evidence type="ECO:0000313" key="8">
    <source>
        <dbReference type="Proteomes" id="UP001430193"/>
    </source>
</evidence>
<keyword evidence="3 5" id="KW-1133">Transmembrane helix</keyword>
<comment type="subcellular location">
    <subcellularLocation>
        <location evidence="1">Membrane</location>
        <topology evidence="1">Multi-pass membrane protein</topology>
    </subcellularLocation>
</comment>
<evidence type="ECO:0000256" key="2">
    <source>
        <dbReference type="ARBA" id="ARBA00022692"/>
    </source>
</evidence>
<keyword evidence="8" id="KW-1185">Reference proteome</keyword>
<proteinExistence type="predicted"/>
<accession>A0ABS2KFE5</accession>
<protein>
    <submittedName>
        <fullName evidence="7">O-antigen ligase family protein</fullName>
    </submittedName>
</protein>
<dbReference type="Pfam" id="PF04932">
    <property type="entry name" value="Wzy_C"/>
    <property type="match status" value="1"/>
</dbReference>